<dbReference type="Proteomes" id="UP000827976">
    <property type="component" value="Chromosome 7"/>
</dbReference>
<comment type="caution">
    <text evidence="1">The sequence shown here is derived from an EMBL/GenBank/DDBJ whole genome shotgun (WGS) entry which is preliminary data.</text>
</comment>
<protein>
    <submittedName>
        <fullName evidence="1">ATP diphosphatase protein</fullName>
        <ecNumber evidence="1">3.6.1.8</ecNumber>
    </submittedName>
</protein>
<keyword evidence="2" id="KW-1185">Reference proteome</keyword>
<keyword evidence="1" id="KW-0378">Hydrolase</keyword>
<gene>
    <name evidence="1" type="ORF">IHE45_07G065700</name>
</gene>
<proteinExistence type="predicted"/>
<dbReference type="EMBL" id="CM037017">
    <property type="protein sequence ID" value="KAH7677180.1"/>
    <property type="molecule type" value="Genomic_DNA"/>
</dbReference>
<accession>A0ACB7VS12</accession>
<evidence type="ECO:0000313" key="2">
    <source>
        <dbReference type="Proteomes" id="UP000827976"/>
    </source>
</evidence>
<reference evidence="2" key="1">
    <citation type="journal article" date="2022" name="Nat. Commun.">
        <title>Chromosome evolution and the genetic basis of agronomically important traits in greater yam.</title>
        <authorList>
            <person name="Bredeson J.V."/>
            <person name="Lyons J.B."/>
            <person name="Oniyinde I.O."/>
            <person name="Okereke N.R."/>
            <person name="Kolade O."/>
            <person name="Nnabue I."/>
            <person name="Nwadili C.O."/>
            <person name="Hribova E."/>
            <person name="Parker M."/>
            <person name="Nwogha J."/>
            <person name="Shu S."/>
            <person name="Carlson J."/>
            <person name="Kariba R."/>
            <person name="Muthemba S."/>
            <person name="Knop K."/>
            <person name="Barton G.J."/>
            <person name="Sherwood A.V."/>
            <person name="Lopez-Montes A."/>
            <person name="Asiedu R."/>
            <person name="Jamnadass R."/>
            <person name="Muchugi A."/>
            <person name="Goodstein D."/>
            <person name="Egesi C.N."/>
            <person name="Featherston J."/>
            <person name="Asfaw A."/>
            <person name="Simpson G.G."/>
            <person name="Dolezel J."/>
            <person name="Hendre P.S."/>
            <person name="Van Deynze A."/>
            <person name="Kumar P.L."/>
            <person name="Obidiegwu J.E."/>
            <person name="Bhattacharjee R."/>
            <person name="Rokhsar D.S."/>
        </authorList>
    </citation>
    <scope>NUCLEOTIDE SEQUENCE [LARGE SCALE GENOMIC DNA]</scope>
    <source>
        <strain evidence="2">cv. TDa95/00328</strain>
    </source>
</reference>
<name>A0ACB7VS12_DIOAL</name>
<organism evidence="1 2">
    <name type="scientific">Dioscorea alata</name>
    <name type="common">Purple yam</name>
    <dbReference type="NCBI Taxonomy" id="55571"/>
    <lineage>
        <taxon>Eukaryota</taxon>
        <taxon>Viridiplantae</taxon>
        <taxon>Streptophyta</taxon>
        <taxon>Embryophyta</taxon>
        <taxon>Tracheophyta</taxon>
        <taxon>Spermatophyta</taxon>
        <taxon>Magnoliopsida</taxon>
        <taxon>Liliopsida</taxon>
        <taxon>Dioscoreales</taxon>
        <taxon>Dioscoreaceae</taxon>
        <taxon>Dioscorea</taxon>
    </lineage>
</organism>
<sequence>MRALKPLLSPSFLLRGIPPLLFRFPFCSPLQGGRRDDLDCIRVHGHRLSSVVGTTRDFESDQPCDDEKVTKKEAALHLALSQLVGDFDRDSNLSLHRFYSSRCAPVISTGSLKLDQALGIGGLPKGRMVEIYGQEASGKTTLALHIVKEAQQLGGCCAYIDAENAMNPSLAEAMGVDIENLLITHPTSAENSLSIVNSLITSGSVDVIVVDSVAALVPQCEIDGMISLNSEEVQSRLMTQALRKIHYSLSRSKTLIVFVNQLRNKVKSINGPVNMVTCGGNALKFYAAMRMRIVRNSLLENKDEIFGISISVQVTKNKLAPAMKKATLNIGFGRGIYREAEVLELASEHGIVLREGNGYWINGKFFKDDEEAHRYLAEDKCAQDGLVNTLRNELFETTA</sequence>
<dbReference type="EC" id="3.6.1.8" evidence="1"/>
<evidence type="ECO:0000313" key="1">
    <source>
        <dbReference type="EMBL" id="KAH7677180.1"/>
    </source>
</evidence>